<name>A0A1R0GVD9_9FUNG</name>
<gene>
    <name evidence="1" type="ORF">AYI68_g5091</name>
</gene>
<keyword evidence="2" id="KW-1185">Reference proteome</keyword>
<dbReference type="OrthoDB" id="2333384at2759"/>
<sequence length="77" mass="8239">MLSAAKLEIDIQNNTVLFHGDEGSTGSKLIYGVVRIILKSDKKIKSLVLKMSGVVNFGPVSSPGMALGFSLDEIVEM</sequence>
<protein>
    <submittedName>
        <fullName evidence="1">Uncharacterized protein</fullName>
    </submittedName>
</protein>
<reference evidence="1 2" key="1">
    <citation type="journal article" date="2016" name="Mol. Biol. Evol.">
        <title>Genome-Wide Survey of Gut Fungi (Harpellales) Reveals the First Horizontally Transferred Ubiquitin Gene from a Mosquito Host.</title>
        <authorList>
            <person name="Wang Y."/>
            <person name="White M.M."/>
            <person name="Kvist S."/>
            <person name="Moncalvo J.M."/>
        </authorList>
    </citation>
    <scope>NUCLEOTIDE SEQUENCE [LARGE SCALE GENOMIC DNA]</scope>
    <source>
        <strain evidence="1 2">ALG-7-W6</strain>
    </source>
</reference>
<dbReference type="AlphaFoldDB" id="A0A1R0GVD9"/>
<organism evidence="1 2">
    <name type="scientific">Smittium mucronatum</name>
    <dbReference type="NCBI Taxonomy" id="133383"/>
    <lineage>
        <taxon>Eukaryota</taxon>
        <taxon>Fungi</taxon>
        <taxon>Fungi incertae sedis</taxon>
        <taxon>Zoopagomycota</taxon>
        <taxon>Kickxellomycotina</taxon>
        <taxon>Harpellomycetes</taxon>
        <taxon>Harpellales</taxon>
        <taxon>Legeriomycetaceae</taxon>
        <taxon>Smittium</taxon>
    </lineage>
</organism>
<evidence type="ECO:0000313" key="1">
    <source>
        <dbReference type="EMBL" id="OLY80808.1"/>
    </source>
</evidence>
<proteinExistence type="predicted"/>
<comment type="caution">
    <text evidence="1">The sequence shown here is derived from an EMBL/GenBank/DDBJ whole genome shotgun (WGS) entry which is preliminary data.</text>
</comment>
<accession>A0A1R0GVD9</accession>
<evidence type="ECO:0000313" key="2">
    <source>
        <dbReference type="Proteomes" id="UP000187455"/>
    </source>
</evidence>
<dbReference type="Proteomes" id="UP000187455">
    <property type="component" value="Unassembled WGS sequence"/>
</dbReference>
<feature type="non-terminal residue" evidence="1">
    <location>
        <position position="77"/>
    </location>
</feature>
<dbReference type="EMBL" id="LSSL01003109">
    <property type="protein sequence ID" value="OLY80808.1"/>
    <property type="molecule type" value="Genomic_DNA"/>
</dbReference>